<proteinExistence type="predicted"/>
<reference evidence="1 2" key="1">
    <citation type="journal article" date="2019" name="Emerg. Microbes Infect.">
        <title>Comprehensive subspecies identification of 175 nontuberculous mycobacteria species based on 7547 genomic profiles.</title>
        <authorList>
            <person name="Matsumoto Y."/>
            <person name="Kinjo T."/>
            <person name="Motooka D."/>
            <person name="Nabeya D."/>
            <person name="Jung N."/>
            <person name="Uechi K."/>
            <person name="Horii T."/>
            <person name="Iida T."/>
            <person name="Fujita J."/>
            <person name="Nakamura S."/>
        </authorList>
    </citation>
    <scope>NUCLEOTIDE SEQUENCE [LARGE SCALE GENOMIC DNA]</scope>
    <source>
        <strain evidence="1 2">JCM 17783</strain>
    </source>
</reference>
<evidence type="ECO:0000313" key="1">
    <source>
        <dbReference type="EMBL" id="BBY23189.1"/>
    </source>
</evidence>
<name>A0A7I7QAA0_9MYCO</name>
<sequence length="160" mass="16757">MAVIVRRLLGIGKLPDDLHAQVEAEGLLYLSDFVAVTRRFSGVIPGVRLPHSVAYYTGSLVLTGKRVLATLSMLPKLAGVIVDAPWDAPPSGAATADISAAGLEVSVDVARVDEKFSGELSLVYKAEIPADVISGLPVRTLTFDMAADCVVRAVGVTDSP</sequence>
<organism evidence="1 2">
    <name type="scientific">Mycobacterium stomatepiae</name>
    <dbReference type="NCBI Taxonomy" id="470076"/>
    <lineage>
        <taxon>Bacteria</taxon>
        <taxon>Bacillati</taxon>
        <taxon>Actinomycetota</taxon>
        <taxon>Actinomycetes</taxon>
        <taxon>Mycobacteriales</taxon>
        <taxon>Mycobacteriaceae</taxon>
        <taxon>Mycobacterium</taxon>
        <taxon>Mycobacterium simiae complex</taxon>
    </lineage>
</organism>
<dbReference type="KEGG" id="msto:MSTO_33940"/>
<dbReference type="EMBL" id="AP022587">
    <property type="protein sequence ID" value="BBY23189.1"/>
    <property type="molecule type" value="Genomic_DNA"/>
</dbReference>
<dbReference type="RefSeq" id="WP_163791009.1">
    <property type="nucleotide sequence ID" value="NZ_AP022587.1"/>
</dbReference>
<protein>
    <submittedName>
        <fullName evidence="1">Uncharacterized protein</fullName>
    </submittedName>
</protein>
<dbReference type="AlphaFoldDB" id="A0A7I7QAA0"/>
<keyword evidence="2" id="KW-1185">Reference proteome</keyword>
<gene>
    <name evidence="1" type="ORF">MSTO_33940</name>
</gene>
<accession>A0A7I7QAA0</accession>
<evidence type="ECO:0000313" key="2">
    <source>
        <dbReference type="Proteomes" id="UP000467130"/>
    </source>
</evidence>
<dbReference type="Proteomes" id="UP000467130">
    <property type="component" value="Chromosome"/>
</dbReference>